<dbReference type="EMBL" id="CAUYUJ010018217">
    <property type="protein sequence ID" value="CAK0881696.1"/>
    <property type="molecule type" value="Genomic_DNA"/>
</dbReference>
<dbReference type="PANTHER" id="PTHR43358:SF4">
    <property type="entry name" value="ALPHA_BETA HYDROLASE FOLD-1 DOMAIN-CONTAINING PROTEIN"/>
    <property type="match status" value="1"/>
</dbReference>
<dbReference type="PANTHER" id="PTHR43358">
    <property type="entry name" value="ALPHA/BETA-HYDROLASE"/>
    <property type="match status" value="1"/>
</dbReference>
<evidence type="ECO:0000313" key="4">
    <source>
        <dbReference type="Proteomes" id="UP001189429"/>
    </source>
</evidence>
<organism evidence="3 4">
    <name type="scientific">Prorocentrum cordatum</name>
    <dbReference type="NCBI Taxonomy" id="2364126"/>
    <lineage>
        <taxon>Eukaryota</taxon>
        <taxon>Sar</taxon>
        <taxon>Alveolata</taxon>
        <taxon>Dinophyceae</taxon>
        <taxon>Prorocentrales</taxon>
        <taxon>Prorocentraceae</taxon>
        <taxon>Prorocentrum</taxon>
    </lineage>
</organism>
<keyword evidence="4" id="KW-1185">Reference proteome</keyword>
<feature type="region of interest" description="Disordered" evidence="1">
    <location>
        <begin position="1"/>
        <end position="48"/>
    </location>
</feature>
<dbReference type="SUPFAM" id="SSF53474">
    <property type="entry name" value="alpha/beta-Hydrolases"/>
    <property type="match status" value="1"/>
</dbReference>
<evidence type="ECO:0000313" key="3">
    <source>
        <dbReference type="EMBL" id="CAK0881696.1"/>
    </source>
</evidence>
<feature type="compositionally biased region" description="Low complexity" evidence="1">
    <location>
        <begin position="359"/>
        <end position="372"/>
    </location>
</feature>
<dbReference type="Proteomes" id="UP001189429">
    <property type="component" value="Unassembled WGS sequence"/>
</dbReference>
<gene>
    <name evidence="3" type="ORF">PCOR1329_LOCUS64455</name>
</gene>
<dbReference type="Pfam" id="PF12146">
    <property type="entry name" value="Hydrolase_4"/>
    <property type="match status" value="1"/>
</dbReference>
<comment type="caution">
    <text evidence="3">The sequence shown here is derived from an EMBL/GenBank/DDBJ whole genome shotgun (WGS) entry which is preliminary data.</text>
</comment>
<evidence type="ECO:0000256" key="1">
    <source>
        <dbReference type="SAM" id="MobiDB-lite"/>
    </source>
</evidence>
<feature type="region of interest" description="Disordered" evidence="1">
    <location>
        <begin position="349"/>
        <end position="376"/>
    </location>
</feature>
<accession>A0ABN9W6D3</accession>
<reference evidence="3" key="1">
    <citation type="submission" date="2023-10" db="EMBL/GenBank/DDBJ databases">
        <authorList>
            <person name="Chen Y."/>
            <person name="Shah S."/>
            <person name="Dougan E. K."/>
            <person name="Thang M."/>
            <person name="Chan C."/>
        </authorList>
    </citation>
    <scope>NUCLEOTIDE SEQUENCE [LARGE SCALE GENOMIC DNA]</scope>
</reference>
<proteinExistence type="predicted"/>
<dbReference type="Gene3D" id="3.40.50.1820">
    <property type="entry name" value="alpha/beta hydrolase"/>
    <property type="match status" value="1"/>
</dbReference>
<sequence>MAHRRLLGRRGAAEEEEAMADAEGTPRSGRRHQSPAPSPSSASSSSSGRLWPVRAIRESYGELVSMVIRPPRAEYGLQHLGPRSFETRRRRCIREDVRVENDRGLMLECSWWQPSDDSSSSGQQRPCVVYMHGNSSCRVEAMEHLPMLMEMGATLFAFDFAGCGLSEGDLITLGWNEKDDVRCVVDFLRGTGRVSTVALWGRSMGAATALLYGHFDPSIAAMILDSPFADLHQLAREIAMRMPVRRKPRVLVSAALRVLRGSIRKRSGLDMFRLKPIEHADSTFIPALFVAGTGDSFITPSHAKDIHGRYAGDKNLVLVEGDHNSKRPSYLQDSIAIFLGDRLLSPAAGPNQGPPLGGLPPSEARGAAAASEESPRDCSALLQSLLREY</sequence>
<evidence type="ECO:0000259" key="2">
    <source>
        <dbReference type="Pfam" id="PF12146"/>
    </source>
</evidence>
<dbReference type="InterPro" id="IPR029058">
    <property type="entry name" value="AB_hydrolase_fold"/>
</dbReference>
<dbReference type="InterPro" id="IPR052920">
    <property type="entry name" value="DNA-binding_regulatory"/>
</dbReference>
<protein>
    <recommendedName>
        <fullName evidence="2">Serine aminopeptidase S33 domain-containing protein</fullName>
    </recommendedName>
</protein>
<feature type="domain" description="Serine aminopeptidase S33" evidence="2">
    <location>
        <begin position="123"/>
        <end position="252"/>
    </location>
</feature>
<dbReference type="InterPro" id="IPR022742">
    <property type="entry name" value="Hydrolase_4"/>
</dbReference>
<name>A0ABN9W6D3_9DINO</name>